<dbReference type="Proteomes" id="UP001151071">
    <property type="component" value="Unassembled WGS sequence"/>
</dbReference>
<protein>
    <submittedName>
        <fullName evidence="1">Uncharacterized protein</fullName>
    </submittedName>
</protein>
<name>A0A9X3TV10_9BACL</name>
<evidence type="ECO:0000313" key="2">
    <source>
        <dbReference type="Proteomes" id="UP001151071"/>
    </source>
</evidence>
<organism evidence="1 2">
    <name type="scientific">Brevibacillus thermoruber</name>
    <dbReference type="NCBI Taxonomy" id="33942"/>
    <lineage>
        <taxon>Bacteria</taxon>
        <taxon>Bacillati</taxon>
        <taxon>Bacillota</taxon>
        <taxon>Bacilli</taxon>
        <taxon>Bacillales</taxon>
        <taxon>Paenibacillaceae</taxon>
        <taxon>Brevibacillus</taxon>
    </lineage>
</organism>
<dbReference type="EMBL" id="JAPYYP010000056">
    <property type="protein sequence ID" value="MDA5110983.1"/>
    <property type="molecule type" value="Genomic_DNA"/>
</dbReference>
<proteinExistence type="predicted"/>
<keyword evidence="2" id="KW-1185">Reference proteome</keyword>
<reference evidence="1" key="1">
    <citation type="submission" date="2022-12" db="EMBL/GenBank/DDBJ databases">
        <title>Draft genome sequence of the thermophilic strain Brevibacillus thermoruber HT42, isolated from Los Humeros, Puebla, Mexico, with biotechnological potential.</title>
        <authorList>
            <person name="Lara Sanchez J."/>
            <person name="Solis Palacios R."/>
            <person name="Bustos Baena A.S."/>
            <person name="Ruz Baez A.E."/>
            <person name="Espinosa Luna G."/>
            <person name="Oliart Ros R.M."/>
        </authorList>
    </citation>
    <scope>NUCLEOTIDE SEQUENCE</scope>
    <source>
        <strain evidence="1">HT42</strain>
    </source>
</reference>
<gene>
    <name evidence="1" type="ORF">O3V59_21855</name>
</gene>
<accession>A0A9X3TV10</accession>
<comment type="caution">
    <text evidence="1">The sequence shown here is derived from an EMBL/GenBank/DDBJ whole genome shotgun (WGS) entry which is preliminary data.</text>
</comment>
<sequence>MKIVFATGDEALDDYVSKKDGILEVGRALYAEQLVTMVPSLKPDVVLFSETIPTSRFDQKAGHVGAEANILKIMESIVEEGIRVVMILNERPPGHPFLERLIGLGIYDLIIGDTIKVDQVIAALHHPGTRKQVKHLLRQEEELTSEDTYRAKEIKLVTTEEEKQEGSQRPISQRVFRIAKSMTDVSEKLRKKWEARGKENAPAPETTTMVQKSVVEVHKKEPEATPEKVIVLYSPESTGKTYVGVNTAIAAAKRLRVPVLYKDCTTTCKTKLWFNAPTFPFTLSDIPLTVAGRDAKPSAKIGVLIVETAKKDDIPPGAVVYVIVDSDYARQVIISKSLDGIQPAGLIWNMAYEEACHPQDMIPLLLALTLPYDREAYRDVADGIPRAFSDEALCDRLVKIIQMDPLHQYMRSGIG</sequence>
<evidence type="ECO:0000313" key="1">
    <source>
        <dbReference type="EMBL" id="MDA5110983.1"/>
    </source>
</evidence>
<dbReference type="AlphaFoldDB" id="A0A9X3TV10"/>
<dbReference type="RefSeq" id="WP_271141046.1">
    <property type="nucleotide sequence ID" value="NZ_JAPYYP010000056.1"/>
</dbReference>